<evidence type="ECO:0000313" key="2">
    <source>
        <dbReference type="EMBL" id="HIS36916.1"/>
    </source>
</evidence>
<dbReference type="EMBL" id="DVIU01000196">
    <property type="protein sequence ID" value="HIS36916.1"/>
    <property type="molecule type" value="Genomic_DNA"/>
</dbReference>
<dbReference type="Proteomes" id="UP000823928">
    <property type="component" value="Unassembled WGS sequence"/>
</dbReference>
<protein>
    <submittedName>
        <fullName evidence="2">Uncharacterized protein</fullName>
    </submittedName>
</protein>
<name>A0A9D1F059_9BACT</name>
<feature type="coiled-coil region" evidence="1">
    <location>
        <begin position="55"/>
        <end position="89"/>
    </location>
</feature>
<keyword evidence="1" id="KW-0175">Coiled coil</keyword>
<evidence type="ECO:0000256" key="1">
    <source>
        <dbReference type="SAM" id="Coils"/>
    </source>
</evidence>
<proteinExistence type="predicted"/>
<sequence length="108" mass="12826">MGLIVDTIRMQYLNNVRMDLEYKIQLITQTRSELMTSCNDLMQVGNDYDSDNPIVKTLNQRQAKLKLLDQKLEQQMLQYQTKLKMVETEYNSCRARVDKNIQHAFSYQ</sequence>
<reference evidence="2" key="2">
    <citation type="journal article" date="2021" name="PeerJ">
        <title>Extensive microbial diversity within the chicken gut microbiome revealed by metagenomics and culture.</title>
        <authorList>
            <person name="Gilroy R."/>
            <person name="Ravi A."/>
            <person name="Getino M."/>
            <person name="Pursley I."/>
            <person name="Horton D.L."/>
            <person name="Alikhan N.F."/>
            <person name="Baker D."/>
            <person name="Gharbi K."/>
            <person name="Hall N."/>
            <person name="Watson M."/>
            <person name="Adriaenssens E.M."/>
            <person name="Foster-Nyarko E."/>
            <person name="Jarju S."/>
            <person name="Secka A."/>
            <person name="Antonio M."/>
            <person name="Oren A."/>
            <person name="Chaudhuri R.R."/>
            <person name="La Ragione R."/>
            <person name="Hildebrand F."/>
            <person name="Pallen M.J."/>
        </authorList>
    </citation>
    <scope>NUCLEOTIDE SEQUENCE</scope>
    <source>
        <strain evidence="2">6276</strain>
    </source>
</reference>
<reference evidence="2" key="1">
    <citation type="submission" date="2020-10" db="EMBL/GenBank/DDBJ databases">
        <authorList>
            <person name="Gilroy R."/>
        </authorList>
    </citation>
    <scope>NUCLEOTIDE SEQUENCE</scope>
    <source>
        <strain evidence="2">6276</strain>
    </source>
</reference>
<dbReference type="AlphaFoldDB" id="A0A9D1F059"/>
<gene>
    <name evidence="2" type="ORF">IAC10_09870</name>
</gene>
<organism evidence="2 3">
    <name type="scientific">Candidatus Scatousia excrementigallinarum</name>
    <dbReference type="NCBI Taxonomy" id="2840935"/>
    <lineage>
        <taxon>Bacteria</taxon>
        <taxon>Candidatus Scatousia</taxon>
    </lineage>
</organism>
<accession>A0A9D1F059</accession>
<evidence type="ECO:0000313" key="3">
    <source>
        <dbReference type="Proteomes" id="UP000823928"/>
    </source>
</evidence>
<comment type="caution">
    <text evidence="2">The sequence shown here is derived from an EMBL/GenBank/DDBJ whole genome shotgun (WGS) entry which is preliminary data.</text>
</comment>